<sequence length="72" mass="7543">MVVSAVDELVAGDRPTVGTIAGVEACGGRVGQDVVRQDAIVGTVGMNVHLRVQRRTRIGDSCWAHAEDIGVD</sequence>
<proteinExistence type="predicted"/>
<gene>
    <name evidence="1" type="ORF">Pla22_28860</name>
</gene>
<keyword evidence="2" id="KW-1185">Reference proteome</keyword>
<dbReference type="EMBL" id="SJPI01000002">
    <property type="protein sequence ID" value="TWT50146.1"/>
    <property type="molecule type" value="Genomic_DNA"/>
</dbReference>
<evidence type="ECO:0000313" key="1">
    <source>
        <dbReference type="EMBL" id="TWT50146.1"/>
    </source>
</evidence>
<dbReference type="AlphaFoldDB" id="A0A5C5WH82"/>
<dbReference type="Proteomes" id="UP000316598">
    <property type="component" value="Unassembled WGS sequence"/>
</dbReference>
<organism evidence="1 2">
    <name type="scientific">Rubripirellula amarantea</name>
    <dbReference type="NCBI Taxonomy" id="2527999"/>
    <lineage>
        <taxon>Bacteria</taxon>
        <taxon>Pseudomonadati</taxon>
        <taxon>Planctomycetota</taxon>
        <taxon>Planctomycetia</taxon>
        <taxon>Pirellulales</taxon>
        <taxon>Pirellulaceae</taxon>
        <taxon>Rubripirellula</taxon>
    </lineage>
</organism>
<name>A0A5C5WH82_9BACT</name>
<reference evidence="1 2" key="1">
    <citation type="submission" date="2019-02" db="EMBL/GenBank/DDBJ databases">
        <title>Deep-cultivation of Planctomycetes and their phenomic and genomic characterization uncovers novel biology.</title>
        <authorList>
            <person name="Wiegand S."/>
            <person name="Jogler M."/>
            <person name="Boedeker C."/>
            <person name="Pinto D."/>
            <person name="Vollmers J."/>
            <person name="Rivas-Marin E."/>
            <person name="Kohn T."/>
            <person name="Peeters S.H."/>
            <person name="Heuer A."/>
            <person name="Rast P."/>
            <person name="Oberbeckmann S."/>
            <person name="Bunk B."/>
            <person name="Jeske O."/>
            <person name="Meyerdierks A."/>
            <person name="Storesund J.E."/>
            <person name="Kallscheuer N."/>
            <person name="Luecker S."/>
            <person name="Lage O.M."/>
            <person name="Pohl T."/>
            <person name="Merkel B.J."/>
            <person name="Hornburger P."/>
            <person name="Mueller R.-W."/>
            <person name="Bruemmer F."/>
            <person name="Labrenz M."/>
            <person name="Spormann A.M."/>
            <person name="Op Den Camp H."/>
            <person name="Overmann J."/>
            <person name="Amann R."/>
            <person name="Jetten M.S.M."/>
            <person name="Mascher T."/>
            <person name="Medema M.H."/>
            <person name="Devos D.P."/>
            <person name="Kaster A.-K."/>
            <person name="Ovreas L."/>
            <person name="Rohde M."/>
            <person name="Galperin M.Y."/>
            <person name="Jogler C."/>
        </authorList>
    </citation>
    <scope>NUCLEOTIDE SEQUENCE [LARGE SCALE GENOMIC DNA]</scope>
    <source>
        <strain evidence="1 2">Pla22</strain>
    </source>
</reference>
<protein>
    <submittedName>
        <fullName evidence="1">Uncharacterized protein</fullName>
    </submittedName>
</protein>
<comment type="caution">
    <text evidence="1">The sequence shown here is derived from an EMBL/GenBank/DDBJ whole genome shotgun (WGS) entry which is preliminary data.</text>
</comment>
<evidence type="ECO:0000313" key="2">
    <source>
        <dbReference type="Proteomes" id="UP000316598"/>
    </source>
</evidence>
<accession>A0A5C5WH82</accession>